<keyword evidence="2" id="KW-1185">Reference proteome</keyword>
<organism evidence="1 2">
    <name type="scientific">Elysia marginata</name>
    <dbReference type="NCBI Taxonomy" id="1093978"/>
    <lineage>
        <taxon>Eukaryota</taxon>
        <taxon>Metazoa</taxon>
        <taxon>Spiralia</taxon>
        <taxon>Lophotrochozoa</taxon>
        <taxon>Mollusca</taxon>
        <taxon>Gastropoda</taxon>
        <taxon>Heterobranchia</taxon>
        <taxon>Euthyneura</taxon>
        <taxon>Panpulmonata</taxon>
        <taxon>Sacoglossa</taxon>
        <taxon>Placobranchoidea</taxon>
        <taxon>Plakobranchidae</taxon>
        <taxon>Elysia</taxon>
    </lineage>
</organism>
<evidence type="ECO:0000313" key="1">
    <source>
        <dbReference type="EMBL" id="GFS14080.1"/>
    </source>
</evidence>
<name>A0AAV4IVU8_9GAST</name>
<protein>
    <submittedName>
        <fullName evidence="1">Endonuclease-reverse transcriptase</fullName>
    </submittedName>
</protein>
<gene>
    <name evidence="1" type="ORF">ElyMa_006736700</name>
</gene>
<dbReference type="Proteomes" id="UP000762676">
    <property type="component" value="Unassembled WGS sequence"/>
</dbReference>
<sequence>MEKYLQRQHELHHGFIYIFKRHSSEYGIEALWSTMRQYNINSNLISVIENLKNKAIRAVICNDSNGTWFRTKVVVRQGCLLSSITFNIFLERIVTDALEDHFRAISIGG</sequence>
<proteinExistence type="predicted"/>
<dbReference type="SUPFAM" id="SSF56672">
    <property type="entry name" value="DNA/RNA polymerases"/>
    <property type="match status" value="1"/>
</dbReference>
<evidence type="ECO:0000313" key="2">
    <source>
        <dbReference type="Proteomes" id="UP000762676"/>
    </source>
</evidence>
<reference evidence="1 2" key="1">
    <citation type="journal article" date="2021" name="Elife">
        <title>Chloroplast acquisition without the gene transfer in kleptoplastic sea slugs, Plakobranchus ocellatus.</title>
        <authorList>
            <person name="Maeda T."/>
            <person name="Takahashi S."/>
            <person name="Yoshida T."/>
            <person name="Shimamura S."/>
            <person name="Takaki Y."/>
            <person name="Nagai Y."/>
            <person name="Toyoda A."/>
            <person name="Suzuki Y."/>
            <person name="Arimoto A."/>
            <person name="Ishii H."/>
            <person name="Satoh N."/>
            <person name="Nishiyama T."/>
            <person name="Hasebe M."/>
            <person name="Maruyama T."/>
            <person name="Minagawa J."/>
            <person name="Obokata J."/>
            <person name="Shigenobu S."/>
        </authorList>
    </citation>
    <scope>NUCLEOTIDE SEQUENCE [LARGE SCALE GENOMIC DNA]</scope>
</reference>
<dbReference type="InterPro" id="IPR043502">
    <property type="entry name" value="DNA/RNA_pol_sf"/>
</dbReference>
<dbReference type="GO" id="GO:0004519">
    <property type="term" value="F:endonuclease activity"/>
    <property type="evidence" value="ECO:0007669"/>
    <property type="project" value="UniProtKB-KW"/>
</dbReference>
<comment type="caution">
    <text evidence="1">The sequence shown here is derived from an EMBL/GenBank/DDBJ whole genome shotgun (WGS) entry which is preliminary data.</text>
</comment>
<keyword evidence="1" id="KW-0540">Nuclease</keyword>
<dbReference type="EMBL" id="BMAT01013496">
    <property type="protein sequence ID" value="GFS14080.1"/>
    <property type="molecule type" value="Genomic_DNA"/>
</dbReference>
<keyword evidence="1" id="KW-0255">Endonuclease</keyword>
<dbReference type="AlphaFoldDB" id="A0AAV4IVU8"/>
<keyword evidence="1" id="KW-0378">Hydrolase</keyword>
<accession>A0AAV4IVU8</accession>